<keyword evidence="10" id="KW-1185">Reference proteome</keyword>
<dbReference type="InterPro" id="IPR037066">
    <property type="entry name" value="Plug_dom_sf"/>
</dbReference>
<keyword evidence="6 7" id="KW-0998">Cell outer membrane</keyword>
<evidence type="ECO:0000256" key="3">
    <source>
        <dbReference type="ARBA" id="ARBA00022452"/>
    </source>
</evidence>
<evidence type="ECO:0000256" key="4">
    <source>
        <dbReference type="ARBA" id="ARBA00022692"/>
    </source>
</evidence>
<reference evidence="9 10" key="1">
    <citation type="submission" date="2024-12" db="EMBL/GenBank/DDBJ databases">
        <authorList>
            <person name="Hu S."/>
        </authorList>
    </citation>
    <scope>NUCLEOTIDE SEQUENCE [LARGE SCALE GENOMIC DNA]</scope>
    <source>
        <strain evidence="9 10">P-25</strain>
    </source>
</reference>
<name>A0ABW9JCU8_9SPHI</name>
<dbReference type="InterPro" id="IPR011662">
    <property type="entry name" value="Secretin/TonB_short_N"/>
</dbReference>
<dbReference type="NCBIfam" id="TIGR04057">
    <property type="entry name" value="SusC_RagA_signa"/>
    <property type="match status" value="1"/>
</dbReference>
<evidence type="ECO:0000256" key="7">
    <source>
        <dbReference type="PROSITE-ProRule" id="PRU01360"/>
    </source>
</evidence>
<accession>A0ABW9JCU8</accession>
<dbReference type="RefSeq" id="WP_138727742.1">
    <property type="nucleotide sequence ID" value="NZ_SRMP02000001.1"/>
</dbReference>
<dbReference type="SUPFAM" id="SSF49464">
    <property type="entry name" value="Carboxypeptidase regulatory domain-like"/>
    <property type="match status" value="1"/>
</dbReference>
<dbReference type="InterPro" id="IPR023997">
    <property type="entry name" value="TonB-dep_OMP_SusC/RagA_CS"/>
</dbReference>
<keyword evidence="3 7" id="KW-1134">Transmembrane beta strand</keyword>
<proteinExistence type="inferred from homology"/>
<dbReference type="InterPro" id="IPR023996">
    <property type="entry name" value="TonB-dep_OMP_SusC/RagA"/>
</dbReference>
<keyword evidence="2 7" id="KW-0813">Transport</keyword>
<comment type="subcellular location">
    <subcellularLocation>
        <location evidence="1 7">Cell outer membrane</location>
        <topology evidence="1 7">Multi-pass membrane protein</topology>
    </subcellularLocation>
</comment>
<evidence type="ECO:0000313" key="9">
    <source>
        <dbReference type="EMBL" id="MFN0290150.1"/>
    </source>
</evidence>
<evidence type="ECO:0000256" key="2">
    <source>
        <dbReference type="ARBA" id="ARBA00022448"/>
    </source>
</evidence>
<organism evidence="9 10">
    <name type="scientific">Pedobacter helvus</name>
    <dbReference type="NCBI Taxonomy" id="2563444"/>
    <lineage>
        <taxon>Bacteria</taxon>
        <taxon>Pseudomonadati</taxon>
        <taxon>Bacteroidota</taxon>
        <taxon>Sphingobacteriia</taxon>
        <taxon>Sphingobacteriales</taxon>
        <taxon>Sphingobacteriaceae</taxon>
        <taxon>Pedobacter</taxon>
    </lineage>
</organism>
<dbReference type="Gene3D" id="2.170.130.10">
    <property type="entry name" value="TonB-dependent receptor, plug domain"/>
    <property type="match status" value="1"/>
</dbReference>
<protein>
    <submittedName>
        <fullName evidence="9">SusC/RagA family TonB-linked outer membrane protein</fullName>
    </submittedName>
</protein>
<dbReference type="NCBIfam" id="TIGR04056">
    <property type="entry name" value="OMP_RagA_SusC"/>
    <property type="match status" value="1"/>
</dbReference>
<dbReference type="Pfam" id="PF07715">
    <property type="entry name" value="Plug"/>
    <property type="match status" value="1"/>
</dbReference>
<dbReference type="InterPro" id="IPR036942">
    <property type="entry name" value="Beta-barrel_TonB_sf"/>
</dbReference>
<comment type="caution">
    <text evidence="9">The sequence shown here is derived from an EMBL/GenBank/DDBJ whole genome shotgun (WGS) entry which is preliminary data.</text>
</comment>
<dbReference type="Pfam" id="PF07660">
    <property type="entry name" value="STN"/>
    <property type="match status" value="1"/>
</dbReference>
<comment type="similarity">
    <text evidence="7">Belongs to the TonB-dependent receptor family.</text>
</comment>
<sequence>MNFNDRMRSKSVFYGTGWPVVGKDCPGMPGMRSAAFKRVMMRVNLIVFFLTAMLMQVSALTRAQVSLNEQKTPLLSVIKSLKKQSGYHFFYNDQNLKEARPVTLSLKNVSLEEALKACMEGQELTYTIAEKTVVIKAKQKSLLDKAKSLLLNMVQDIEVQGVIRDEKGVGLPGATIRVKGTERVTRSNEKGEFVLSGVPEDAVLVISYLGYQTLELKAQKEMGNIGMAIASGDLEEVNVMVNTGFQTLNKERATGSFTKVDNELLNRRVGSTLIERLEGVTSGLMFNANVNLGPSNPNGSAFNIRGLSTIFANTKPLIVIDNFPFDGDLSNINPNDVEDVTVLKDAAAASIWGAKSGNGVIVITTKKGKLSSPLNINFNSNVTLTEKPDIYYDQNFLHSSSFIDAEQFLFSKGYYNSNITNVRKPTLSPIVEILLSQRNGNINETQAKEQMDVYRNYDFRDGLSKYFYQSTAAQQYSLNLSGGSDKVSYYFSAGYDDVPSVNVGNSYSRMSLNSNTTFRPIKYLEATVGIMHIIANTQNNNPGNINPGNSRNTFFPYALIADENGNSLPLPKDYRLNYIQSLSGSNLLDWQYRPLDELSLADNTGKSTHTRLNASLKYTFIPGLSAEVRYQLENQNASNYNLQSEQSYFTRNLINLNTQVGGGTFTYGVPRGGILDQDNREMTSHSIRAQLNLDRKFGSDHEVTAIVGIDGKEVVTDVNAWRLYGFKDHVGTSTPVNYEMNYPKYGNLAASSRITYVDRYNKLSDIYFSYFGNTAYTFKDKYTVSSSARIDQSNLFGVNTNQKSVPLWSVGGSWMASKESFLQKKWIDMLKFRTTFGYNGNIDRTVSAYATGSFSTGALLTGLPFVSLQTAPNPELRWERIAMLNLGMDFSVLNGQVFGSFEYYKRKGEDMLGYSDLDPTTGMSQFKGNVANITGSGFDGDLTFRVGKSLRWSGNLLFSITTDQVIQYKRTASLNGYMQTAGGELGATATFTPIVGQPIYGIYSYPWGGLDPDNGDPLIRTADGTNKDYSALLASTDFSQLAYHGTARPTHFGGFRNSLTYKGVSVSVNVTYKFDYYFRRSSIDYTSLAGAWLGHPDYDKRWQVKGDELMTNVPSFTYPLNTNRNGFYRGSEVLVEKGDHIRLQDLRIGYDVRLNKQSRVRYLNLYAYANNIGILWKSTKTNIDPDFITNRFVNPTTYALGVNCGF</sequence>
<dbReference type="Gene3D" id="2.60.40.1120">
    <property type="entry name" value="Carboxypeptidase-like, regulatory domain"/>
    <property type="match status" value="1"/>
</dbReference>
<dbReference type="InterPro" id="IPR039426">
    <property type="entry name" value="TonB-dep_rcpt-like"/>
</dbReference>
<dbReference type="InterPro" id="IPR012910">
    <property type="entry name" value="Plug_dom"/>
</dbReference>
<evidence type="ECO:0000313" key="10">
    <source>
        <dbReference type="Proteomes" id="UP001517367"/>
    </source>
</evidence>
<evidence type="ECO:0000256" key="1">
    <source>
        <dbReference type="ARBA" id="ARBA00004571"/>
    </source>
</evidence>
<keyword evidence="4 7" id="KW-0812">Transmembrane</keyword>
<feature type="domain" description="Secretin/TonB short N-terminal" evidence="8">
    <location>
        <begin position="87"/>
        <end position="138"/>
    </location>
</feature>
<dbReference type="Pfam" id="PF13715">
    <property type="entry name" value="CarbopepD_reg_2"/>
    <property type="match status" value="1"/>
</dbReference>
<evidence type="ECO:0000256" key="5">
    <source>
        <dbReference type="ARBA" id="ARBA00023136"/>
    </source>
</evidence>
<gene>
    <name evidence="9" type="ORF">E5L68_002040</name>
</gene>
<keyword evidence="5 7" id="KW-0472">Membrane</keyword>
<dbReference type="PROSITE" id="PS52016">
    <property type="entry name" value="TONB_DEPENDENT_REC_3"/>
    <property type="match status" value="1"/>
</dbReference>
<dbReference type="Gene3D" id="2.40.170.20">
    <property type="entry name" value="TonB-dependent receptor, beta-barrel domain"/>
    <property type="match status" value="1"/>
</dbReference>
<dbReference type="EMBL" id="SRMP02000001">
    <property type="protein sequence ID" value="MFN0290150.1"/>
    <property type="molecule type" value="Genomic_DNA"/>
</dbReference>
<dbReference type="SUPFAM" id="SSF56935">
    <property type="entry name" value="Porins"/>
    <property type="match status" value="1"/>
</dbReference>
<evidence type="ECO:0000259" key="8">
    <source>
        <dbReference type="SMART" id="SM00965"/>
    </source>
</evidence>
<evidence type="ECO:0000256" key="6">
    <source>
        <dbReference type="ARBA" id="ARBA00023237"/>
    </source>
</evidence>
<dbReference type="Gene3D" id="3.55.50.30">
    <property type="match status" value="1"/>
</dbReference>
<dbReference type="Proteomes" id="UP001517367">
    <property type="component" value="Unassembled WGS sequence"/>
</dbReference>
<dbReference type="InterPro" id="IPR008969">
    <property type="entry name" value="CarboxyPept-like_regulatory"/>
</dbReference>
<dbReference type="SMART" id="SM00965">
    <property type="entry name" value="STN"/>
    <property type="match status" value="1"/>
</dbReference>